<organism evidence="6 7">
    <name type="scientific">Lupinus albus</name>
    <name type="common">White lupine</name>
    <name type="synonym">Lupinus termis</name>
    <dbReference type="NCBI Taxonomy" id="3870"/>
    <lineage>
        <taxon>Eukaryota</taxon>
        <taxon>Viridiplantae</taxon>
        <taxon>Streptophyta</taxon>
        <taxon>Embryophyta</taxon>
        <taxon>Tracheophyta</taxon>
        <taxon>Spermatophyta</taxon>
        <taxon>Magnoliopsida</taxon>
        <taxon>eudicotyledons</taxon>
        <taxon>Gunneridae</taxon>
        <taxon>Pentapetalae</taxon>
        <taxon>rosids</taxon>
        <taxon>fabids</taxon>
        <taxon>Fabales</taxon>
        <taxon>Fabaceae</taxon>
        <taxon>Papilionoideae</taxon>
        <taxon>50 kb inversion clade</taxon>
        <taxon>genistoids sensu lato</taxon>
        <taxon>core genistoids</taxon>
        <taxon>Genisteae</taxon>
        <taxon>Lupinus</taxon>
    </lineage>
</organism>
<accession>A0A6A4NWA8</accession>
<evidence type="ECO:0000259" key="5">
    <source>
        <dbReference type="Pfam" id="PF03081"/>
    </source>
</evidence>
<keyword evidence="2 3" id="KW-0813">Transport</keyword>
<sequence length="644" mass="73106">MRGICFNPKTPSFSIAHNSNSSSSSTPHRLSFSDSINENVNNINNNDENSFSIESVEALIQKWNPDTSAYAKVTSLFYEDKTEAMQYIKCVNKLHKLMHSLLIQNPSSEKLILSQNLVQIAMKRLKKEFYQILSMNRAHLDPESISVKSSRTSVCSSISDFDDDCATAEDEIRAAGDSISEVERLSSIAMADLKVIADCMVSCGYKKECVSVYNMIRKSIIDEAVFKLGVEKVSSTRVNKMDWEVIELKIQSWMEAVKISVRTLFNGERILCDHVFGAFESSKESCFAEISRDGAVLLFRFPELVAKAKKSPPEKIFRVLDMYSVICKLLPEIETIFSSDSSYVVRSQVNASLQRIVECVQTMLSEFESTIQKDSSKSPVNSGGVHSLTIQAMNYLSILADYNNVLSDMFSREEFLQKKRSPLPDSYLYSPESVDTSAPPALTEHIAWLILVLLCKLDVKAKHCKDVSLSYLFLANNLRYIVTRIRRSNLQFILGEDWLMKHEEKVKRFVTNYVRFAWGEVISSLPENPSPEISPAEVIMVFEDFNFKFEKAYRKQNAFVVADREMRDEIKGSIAKNIVGRYRELYNMQVVTVESVREMTEYVAFTPEDVENYLSNLFFIGRSSSDVSTTSSSSVTSSPHQRKN</sequence>
<name>A0A6A4NWA8_LUPAL</name>
<dbReference type="GO" id="GO:0000145">
    <property type="term" value="C:exocyst"/>
    <property type="evidence" value="ECO:0007669"/>
    <property type="project" value="InterPro"/>
</dbReference>
<evidence type="ECO:0000256" key="2">
    <source>
        <dbReference type="ARBA" id="ARBA00022448"/>
    </source>
</evidence>
<protein>
    <recommendedName>
        <fullName evidence="3">Exocyst subunit Exo70 family protein</fullName>
    </recommendedName>
</protein>
<dbReference type="PANTHER" id="PTHR12542">
    <property type="entry name" value="EXOCYST COMPLEX PROTEIN EXO70"/>
    <property type="match status" value="1"/>
</dbReference>
<dbReference type="Pfam" id="PF20669">
    <property type="entry name" value="Exo70_N"/>
    <property type="match status" value="1"/>
</dbReference>
<dbReference type="OrthoDB" id="1922221at2759"/>
<feature type="compositionally biased region" description="Low complexity" evidence="4">
    <location>
        <begin position="624"/>
        <end position="638"/>
    </location>
</feature>
<dbReference type="PANTHER" id="PTHR12542:SF38">
    <property type="entry name" value="EXOCYST SUBUNIT EXO70 FAMILY PROTEIN"/>
    <property type="match status" value="1"/>
</dbReference>
<dbReference type="Pfam" id="PF03081">
    <property type="entry name" value="Exo70_C"/>
    <property type="match status" value="1"/>
</dbReference>
<dbReference type="GO" id="GO:0015031">
    <property type="term" value="P:protein transport"/>
    <property type="evidence" value="ECO:0007669"/>
    <property type="project" value="UniProtKB-KW"/>
</dbReference>
<dbReference type="SUPFAM" id="SSF74788">
    <property type="entry name" value="Cullin repeat-like"/>
    <property type="match status" value="1"/>
</dbReference>
<dbReference type="Gene3D" id="1.20.1280.170">
    <property type="entry name" value="Exocyst complex component Exo70"/>
    <property type="match status" value="1"/>
</dbReference>
<comment type="caution">
    <text evidence="6">The sequence shown here is derived from an EMBL/GenBank/DDBJ whole genome shotgun (WGS) entry which is preliminary data.</text>
</comment>
<dbReference type="InterPro" id="IPR046364">
    <property type="entry name" value="Exo70_C"/>
</dbReference>
<evidence type="ECO:0000313" key="6">
    <source>
        <dbReference type="EMBL" id="KAE9590958.1"/>
    </source>
</evidence>
<dbReference type="Proteomes" id="UP000447434">
    <property type="component" value="Chromosome 20"/>
</dbReference>
<evidence type="ECO:0000256" key="3">
    <source>
        <dbReference type="RuleBase" id="RU365026"/>
    </source>
</evidence>
<keyword evidence="3" id="KW-0653">Protein transport</keyword>
<dbReference type="EMBL" id="WOCE01000020">
    <property type="protein sequence ID" value="KAE9590958.1"/>
    <property type="molecule type" value="Genomic_DNA"/>
</dbReference>
<feature type="domain" description="Exocyst complex subunit Exo70 C-terminal" evidence="5">
    <location>
        <begin position="252"/>
        <end position="615"/>
    </location>
</feature>
<reference evidence="7" key="1">
    <citation type="journal article" date="2020" name="Nat. Commun.">
        <title>Genome sequence of the cluster root forming white lupin.</title>
        <authorList>
            <person name="Hufnagel B."/>
            <person name="Marques A."/>
            <person name="Soriano A."/>
            <person name="Marques L."/>
            <person name="Divol F."/>
            <person name="Doumas P."/>
            <person name="Sallet E."/>
            <person name="Mancinotti D."/>
            <person name="Carrere S."/>
            <person name="Marande W."/>
            <person name="Arribat S."/>
            <person name="Keller J."/>
            <person name="Huneau C."/>
            <person name="Blein T."/>
            <person name="Aime D."/>
            <person name="Laguerre M."/>
            <person name="Taylor J."/>
            <person name="Schubert V."/>
            <person name="Nelson M."/>
            <person name="Geu-Flores F."/>
            <person name="Crespi M."/>
            <person name="Gallardo-Guerrero K."/>
            <person name="Delaux P.-M."/>
            <person name="Salse J."/>
            <person name="Berges H."/>
            <person name="Guyot R."/>
            <person name="Gouzy J."/>
            <person name="Peret B."/>
        </authorList>
    </citation>
    <scope>NUCLEOTIDE SEQUENCE [LARGE SCALE GENOMIC DNA]</scope>
    <source>
        <strain evidence="7">cv. Amiga</strain>
    </source>
</reference>
<dbReference type="InterPro" id="IPR016159">
    <property type="entry name" value="Cullin_repeat-like_dom_sf"/>
</dbReference>
<comment type="function">
    <text evidence="3">Component of the exocyst complex.</text>
</comment>
<keyword evidence="3" id="KW-0268">Exocytosis</keyword>
<dbReference type="GO" id="GO:0005546">
    <property type="term" value="F:phosphatidylinositol-4,5-bisphosphate binding"/>
    <property type="evidence" value="ECO:0007669"/>
    <property type="project" value="InterPro"/>
</dbReference>
<dbReference type="InterPro" id="IPR004140">
    <property type="entry name" value="Exo70"/>
</dbReference>
<feature type="region of interest" description="Disordered" evidence="4">
    <location>
        <begin position="624"/>
        <end position="644"/>
    </location>
</feature>
<dbReference type="GO" id="GO:0006887">
    <property type="term" value="P:exocytosis"/>
    <property type="evidence" value="ECO:0007669"/>
    <property type="project" value="UniProtKB-KW"/>
</dbReference>
<evidence type="ECO:0000256" key="4">
    <source>
        <dbReference type="SAM" id="MobiDB-lite"/>
    </source>
</evidence>
<gene>
    <name evidence="6" type="ORF">Lalb_Chr20g0113081</name>
</gene>
<evidence type="ECO:0000256" key="1">
    <source>
        <dbReference type="ARBA" id="ARBA00006756"/>
    </source>
</evidence>
<comment type="similarity">
    <text evidence="1 3">Belongs to the EXO70 family.</text>
</comment>
<proteinExistence type="inferred from homology"/>
<dbReference type="AlphaFoldDB" id="A0A6A4NWA8"/>
<evidence type="ECO:0000313" key="7">
    <source>
        <dbReference type="Proteomes" id="UP000447434"/>
    </source>
</evidence>
<keyword evidence="7" id="KW-1185">Reference proteome</keyword>